<dbReference type="Pfam" id="PF02698">
    <property type="entry name" value="DUF218"/>
    <property type="match status" value="1"/>
</dbReference>
<gene>
    <name evidence="2" type="ORF">MUN68_012355</name>
</gene>
<dbReference type="EMBL" id="CP116221">
    <property type="protein sequence ID" value="WCO00856.1"/>
    <property type="molecule type" value="Genomic_DNA"/>
</dbReference>
<dbReference type="RefSeq" id="WP_249995849.1">
    <property type="nucleotide sequence ID" value="NZ_CP116221.1"/>
</dbReference>
<name>A0ABY7RX91_9FLAO</name>
<proteinExistence type="predicted"/>
<keyword evidence="3" id="KW-1185">Reference proteome</keyword>
<sequence>MKKLKIFILLFICILIGISFTNFMVSFQARNLIYNTTESIPKNKVGLILGAGKYTANGHINSYYKHRLDAAVKLYKAGKIEFILISGDNGRKTYDEPTTFKTDLIAKGIPENKIFLDYAGFRTLDSIVRAKEIFGQDAITIISQQFHNERAIYIAKNFDINAVGFNAKDSYNHHRSKTRFREYFARAKASIDILFNVEPKFLGKKIEIK</sequence>
<dbReference type="CDD" id="cd06259">
    <property type="entry name" value="YdcF-like"/>
    <property type="match status" value="1"/>
</dbReference>
<dbReference type="InterPro" id="IPR003848">
    <property type="entry name" value="DUF218"/>
</dbReference>
<dbReference type="PANTHER" id="PTHR30336:SF6">
    <property type="entry name" value="INTEGRAL MEMBRANE PROTEIN"/>
    <property type="match status" value="1"/>
</dbReference>
<dbReference type="InterPro" id="IPR051599">
    <property type="entry name" value="Cell_Envelope_Assoc"/>
</dbReference>
<feature type="domain" description="DUF218" evidence="1">
    <location>
        <begin position="47"/>
        <end position="184"/>
    </location>
</feature>
<dbReference type="PANTHER" id="PTHR30336">
    <property type="entry name" value="INNER MEMBRANE PROTEIN, PROBABLE PERMEASE"/>
    <property type="match status" value="1"/>
</dbReference>
<dbReference type="Proteomes" id="UP001202717">
    <property type="component" value="Chromosome"/>
</dbReference>
<evidence type="ECO:0000313" key="3">
    <source>
        <dbReference type="Proteomes" id="UP001202717"/>
    </source>
</evidence>
<protein>
    <submittedName>
        <fullName evidence="2">YdcF family protein</fullName>
    </submittedName>
</protein>
<evidence type="ECO:0000313" key="2">
    <source>
        <dbReference type="EMBL" id="WCO00856.1"/>
    </source>
</evidence>
<evidence type="ECO:0000259" key="1">
    <source>
        <dbReference type="Pfam" id="PF02698"/>
    </source>
</evidence>
<organism evidence="2 3">
    <name type="scientific">Psychroserpens ponticola</name>
    <dbReference type="NCBI Taxonomy" id="2932268"/>
    <lineage>
        <taxon>Bacteria</taxon>
        <taxon>Pseudomonadati</taxon>
        <taxon>Bacteroidota</taxon>
        <taxon>Flavobacteriia</taxon>
        <taxon>Flavobacteriales</taxon>
        <taxon>Flavobacteriaceae</taxon>
        <taxon>Psychroserpens</taxon>
    </lineage>
</organism>
<reference evidence="2 3" key="1">
    <citation type="submission" date="2023-01" db="EMBL/GenBank/DDBJ databases">
        <title>Psychroserpens ponticola sp. nov., isolated from seawater.</title>
        <authorList>
            <person name="Kristyanto S."/>
            <person name="Jung J."/>
            <person name="Kim J.M."/>
            <person name="Jeon C.O."/>
        </authorList>
    </citation>
    <scope>NUCLEOTIDE SEQUENCE [LARGE SCALE GENOMIC DNA]</scope>
    <source>
        <strain evidence="2 3">MSW6</strain>
    </source>
</reference>
<accession>A0ABY7RX91</accession>